<feature type="domain" description="Glycosyltransferase 2-like" evidence="1">
    <location>
        <begin position="6"/>
        <end position="144"/>
    </location>
</feature>
<dbReference type="InterPro" id="IPR001173">
    <property type="entry name" value="Glyco_trans_2-like"/>
</dbReference>
<dbReference type="CDD" id="cd00761">
    <property type="entry name" value="Glyco_tranf_GTA_type"/>
    <property type="match status" value="1"/>
</dbReference>
<dbReference type="Gene3D" id="3.90.550.10">
    <property type="entry name" value="Spore Coat Polysaccharide Biosynthesis Protein SpsA, Chain A"/>
    <property type="match status" value="1"/>
</dbReference>
<dbReference type="Proteomes" id="UP001521074">
    <property type="component" value="Unassembled WGS sequence"/>
</dbReference>
<dbReference type="Pfam" id="PF00535">
    <property type="entry name" value="Glycos_transf_2"/>
    <property type="match status" value="1"/>
</dbReference>
<evidence type="ECO:0000313" key="3">
    <source>
        <dbReference type="Proteomes" id="UP001521074"/>
    </source>
</evidence>
<proteinExistence type="predicted"/>
<dbReference type="RefSeq" id="WP_232879007.1">
    <property type="nucleotide sequence ID" value="NZ_JAJSOJ010000069.1"/>
</dbReference>
<dbReference type="EMBL" id="JAJSOJ010000069">
    <property type="protein sequence ID" value="MCE0745350.1"/>
    <property type="molecule type" value="Genomic_DNA"/>
</dbReference>
<comment type="caution">
    <text evidence="2">The sequence shown here is derived from an EMBL/GenBank/DDBJ whole genome shotgun (WGS) entry which is preliminary data.</text>
</comment>
<keyword evidence="3" id="KW-1185">Reference proteome</keyword>
<evidence type="ECO:0000259" key="1">
    <source>
        <dbReference type="Pfam" id="PF00535"/>
    </source>
</evidence>
<sequence>MTITFSIIIPAYNAETFLDRAIRSAQIQTVSPKEILVIDDCSTDGTYDKVANLAEKDPRIRLLKTSKNGGPSAARNLGFENATGDWIAVLDADDAFAPNRLEQFTATIDRSSADVLADDLIYYDSGASCITEPTKTTQGFNGNYITLKDFLSHNVVDGKSMDWGLLKPAFRREFLVETGVRYRTDLRHGEDFSFIISLLLKGSRFILIDQPLYIYTQRSGTISKKLSDLTRTSIDYEALASSALAFTHEAKIAEQPELINLLKKRASGLMRLDDAYFFSIAIRKGDIKGLVSRSVKRPVFMLHALHSIRLALQKRITRNLKR</sequence>
<dbReference type="PANTHER" id="PTHR43685">
    <property type="entry name" value="GLYCOSYLTRANSFERASE"/>
    <property type="match status" value="1"/>
</dbReference>
<accession>A0ABS8VX96</accession>
<name>A0ABS8VX96_9PROT</name>
<evidence type="ECO:0000313" key="2">
    <source>
        <dbReference type="EMBL" id="MCE0745350.1"/>
    </source>
</evidence>
<protein>
    <submittedName>
        <fullName evidence="2">Glycosyltransferase</fullName>
        <ecNumber evidence="2">2.4.-.-</ecNumber>
    </submittedName>
</protein>
<dbReference type="EC" id="2.4.-.-" evidence="2"/>
<dbReference type="SUPFAM" id="SSF53448">
    <property type="entry name" value="Nucleotide-diphospho-sugar transferases"/>
    <property type="match status" value="1"/>
</dbReference>
<reference evidence="2 3" key="1">
    <citation type="submission" date="2021-12" db="EMBL/GenBank/DDBJ databases">
        <title>Genome sequence of Acetobacter sicerae DmPark20a_162.</title>
        <authorList>
            <person name="Chaston J.M."/>
        </authorList>
    </citation>
    <scope>NUCLEOTIDE SEQUENCE [LARGE SCALE GENOMIC DNA]</scope>
    <source>
        <strain evidence="2 3">DmPark20a_162</strain>
    </source>
</reference>
<dbReference type="InterPro" id="IPR050834">
    <property type="entry name" value="Glycosyltransf_2"/>
</dbReference>
<organism evidence="2 3">
    <name type="scientific">Acetobacter sicerae</name>
    <dbReference type="NCBI Taxonomy" id="85325"/>
    <lineage>
        <taxon>Bacteria</taxon>
        <taxon>Pseudomonadati</taxon>
        <taxon>Pseudomonadota</taxon>
        <taxon>Alphaproteobacteria</taxon>
        <taxon>Acetobacterales</taxon>
        <taxon>Acetobacteraceae</taxon>
        <taxon>Acetobacter</taxon>
    </lineage>
</organism>
<dbReference type="PANTHER" id="PTHR43685:SF2">
    <property type="entry name" value="GLYCOSYLTRANSFERASE 2-LIKE DOMAIN-CONTAINING PROTEIN"/>
    <property type="match status" value="1"/>
</dbReference>
<dbReference type="InterPro" id="IPR029044">
    <property type="entry name" value="Nucleotide-diphossugar_trans"/>
</dbReference>
<gene>
    <name evidence="2" type="ORF">LWC05_15865</name>
</gene>
<keyword evidence="2" id="KW-0328">Glycosyltransferase</keyword>
<dbReference type="GO" id="GO:0016757">
    <property type="term" value="F:glycosyltransferase activity"/>
    <property type="evidence" value="ECO:0007669"/>
    <property type="project" value="UniProtKB-KW"/>
</dbReference>
<keyword evidence="2" id="KW-0808">Transferase</keyword>